<feature type="region of interest" description="Disordered" evidence="1">
    <location>
        <begin position="222"/>
        <end position="253"/>
    </location>
</feature>
<comment type="caution">
    <text evidence="2">The sequence shown here is derived from an EMBL/GenBank/DDBJ whole genome shotgun (WGS) entry which is preliminary data.</text>
</comment>
<dbReference type="Proteomes" id="UP001152622">
    <property type="component" value="Chromosome 6"/>
</dbReference>
<keyword evidence="3" id="KW-1185">Reference proteome</keyword>
<sequence length="264" mass="28469">MQEEQLPPALAGSDVSSVYSLEWRGLALTAFNSLAHAPALLQSHSPAACAGQGGRREVASVTLARLREHRADCGALAVLRLAGQAFICQWSHRFRVPEEDDARFKSPPHREDSPSRRVLGRVSVGNGLRSTSHASIRPAAAPPPGGSQVLRPSSVCERVCKSRKKKMKQINRGTQWFRQAGTAIWEGAGGDIWTDGAMVPDPSPFPAPTPFSAVYRLPLSDGVNRGPLSMPDGPPRPSAPPPQQTRSYDSPSPSIFRVLPLLLH</sequence>
<reference evidence="2" key="1">
    <citation type="journal article" date="2023" name="Science">
        <title>Genome structures resolve the early diversification of teleost fishes.</title>
        <authorList>
            <person name="Parey E."/>
            <person name="Louis A."/>
            <person name="Montfort J."/>
            <person name="Bouchez O."/>
            <person name="Roques C."/>
            <person name="Iampietro C."/>
            <person name="Lluch J."/>
            <person name="Castinel A."/>
            <person name="Donnadieu C."/>
            <person name="Desvignes T."/>
            <person name="Floi Bucao C."/>
            <person name="Jouanno E."/>
            <person name="Wen M."/>
            <person name="Mejri S."/>
            <person name="Dirks R."/>
            <person name="Jansen H."/>
            <person name="Henkel C."/>
            <person name="Chen W.J."/>
            <person name="Zahm M."/>
            <person name="Cabau C."/>
            <person name="Klopp C."/>
            <person name="Thompson A.W."/>
            <person name="Robinson-Rechavi M."/>
            <person name="Braasch I."/>
            <person name="Lecointre G."/>
            <person name="Bobe J."/>
            <person name="Postlethwait J.H."/>
            <person name="Berthelot C."/>
            <person name="Roest Crollius H."/>
            <person name="Guiguen Y."/>
        </authorList>
    </citation>
    <scope>NUCLEOTIDE SEQUENCE</scope>
    <source>
        <strain evidence="2">WJC10195</strain>
    </source>
</reference>
<gene>
    <name evidence="2" type="ORF">SKAU_G00198400</name>
</gene>
<organism evidence="2 3">
    <name type="scientific">Synaphobranchus kaupii</name>
    <name type="common">Kaup's arrowtooth eel</name>
    <dbReference type="NCBI Taxonomy" id="118154"/>
    <lineage>
        <taxon>Eukaryota</taxon>
        <taxon>Metazoa</taxon>
        <taxon>Chordata</taxon>
        <taxon>Craniata</taxon>
        <taxon>Vertebrata</taxon>
        <taxon>Euteleostomi</taxon>
        <taxon>Actinopterygii</taxon>
        <taxon>Neopterygii</taxon>
        <taxon>Teleostei</taxon>
        <taxon>Anguilliformes</taxon>
        <taxon>Synaphobranchidae</taxon>
        <taxon>Synaphobranchus</taxon>
    </lineage>
</organism>
<dbReference type="EMBL" id="JAINUF010000006">
    <property type="protein sequence ID" value="KAJ8357046.1"/>
    <property type="molecule type" value="Genomic_DNA"/>
</dbReference>
<feature type="region of interest" description="Disordered" evidence="1">
    <location>
        <begin position="100"/>
        <end position="152"/>
    </location>
</feature>
<feature type="compositionally biased region" description="Basic and acidic residues" evidence="1">
    <location>
        <begin position="102"/>
        <end position="115"/>
    </location>
</feature>
<feature type="compositionally biased region" description="Pro residues" evidence="1">
    <location>
        <begin position="232"/>
        <end position="243"/>
    </location>
</feature>
<evidence type="ECO:0000313" key="2">
    <source>
        <dbReference type="EMBL" id="KAJ8357046.1"/>
    </source>
</evidence>
<protein>
    <submittedName>
        <fullName evidence="2">Uncharacterized protein</fullName>
    </submittedName>
</protein>
<evidence type="ECO:0000313" key="3">
    <source>
        <dbReference type="Proteomes" id="UP001152622"/>
    </source>
</evidence>
<evidence type="ECO:0000256" key="1">
    <source>
        <dbReference type="SAM" id="MobiDB-lite"/>
    </source>
</evidence>
<accession>A0A9Q1FEW7</accession>
<proteinExistence type="predicted"/>
<name>A0A9Q1FEW7_SYNKA</name>
<feature type="compositionally biased region" description="Polar residues" evidence="1">
    <location>
        <begin position="244"/>
        <end position="253"/>
    </location>
</feature>
<dbReference type="AlphaFoldDB" id="A0A9Q1FEW7"/>